<proteinExistence type="predicted"/>
<gene>
    <name evidence="1" type="ORF">TRIP_B50289</name>
</gene>
<organism evidence="1">
    <name type="scientific">Uncultured Desulfatiglans sp</name>
    <dbReference type="NCBI Taxonomy" id="1748965"/>
    <lineage>
        <taxon>Bacteria</taxon>
        <taxon>Pseudomonadati</taxon>
        <taxon>Thermodesulfobacteriota</taxon>
        <taxon>Desulfobacteria</taxon>
        <taxon>Desulfatiglandales</taxon>
        <taxon>Desulfatiglandaceae</taxon>
        <taxon>Desulfatiglans</taxon>
        <taxon>environmental samples</taxon>
    </lineage>
</organism>
<dbReference type="EMBL" id="UPXX01000032">
    <property type="protein sequence ID" value="VBB47405.1"/>
    <property type="molecule type" value="Genomic_DNA"/>
</dbReference>
<reference evidence="1" key="1">
    <citation type="submission" date="2018-07" db="EMBL/GenBank/DDBJ databases">
        <authorList>
            <consortium name="Genoscope - CEA"/>
            <person name="William W."/>
        </authorList>
    </citation>
    <scope>NUCLEOTIDE SEQUENCE</scope>
    <source>
        <strain evidence="1">IK1</strain>
    </source>
</reference>
<dbReference type="AlphaFoldDB" id="A0A653AI87"/>
<evidence type="ECO:0000313" key="1">
    <source>
        <dbReference type="EMBL" id="VBB47405.1"/>
    </source>
</evidence>
<accession>A0A653AI87</accession>
<sequence length="423" mass="47604">MISAARYSKIRSRLQDANLAERNPIFRMEQPMIETDALLEAQAIMTRFAAETGIPPAATRPPIRYLWTDAFAVCNFLGLYRTAGDPSHRQLAVNLIDQVHHVLGRHREDDTREGWISGLSHRNGEDHPTAGGLRIGKKLNERGPSAPFDEPLEWNRDGQYFHYLTKWMHALDRAARLLGQNQYGRWASELAKTAYTRFVYSAANGLERRMVWKMSIDLSYPLVKAMGHHDPLDGFITFMQIDSNPSRKTEKGGWPDLETEIAELADICAGKNWATDDPLGIGGLLCDGFRLAQLTARGDFLGNGLLEAVLEASLQGLKVYTKSSPTKRPAEQRLAFRELGLSTGLHALAKTERLLVHESQLPLKTRRLQGLVNRLMKYAPLAGETEEFWLDPAHQETPVWMEHLDINRVMLATSLAPDGYVDI</sequence>
<protein>
    <submittedName>
        <fullName evidence="1">Uncharacterized protein</fullName>
    </submittedName>
</protein>
<name>A0A653AI87_UNCDX</name>